<dbReference type="InterPro" id="IPR001173">
    <property type="entry name" value="Glyco_trans_2-like"/>
</dbReference>
<dbReference type="Proteomes" id="UP000420635">
    <property type="component" value="Unassembled WGS sequence"/>
</dbReference>
<dbReference type="AlphaFoldDB" id="A0A646HPZ0"/>
<protein>
    <submittedName>
        <fullName evidence="1">Glycosyltransferase family 2 protein</fullName>
    </submittedName>
</protein>
<evidence type="ECO:0000313" key="2">
    <source>
        <dbReference type="Proteomes" id="UP000420635"/>
    </source>
</evidence>
<dbReference type="RefSeq" id="WP_153113771.1">
    <property type="nucleotide sequence ID" value="NZ_VZAS01000143.1"/>
</dbReference>
<evidence type="ECO:0000313" key="1">
    <source>
        <dbReference type="EMBL" id="MQN89205.1"/>
    </source>
</evidence>
<dbReference type="GO" id="GO:0016758">
    <property type="term" value="F:hexosyltransferase activity"/>
    <property type="evidence" value="ECO:0007669"/>
    <property type="project" value="UniProtKB-ARBA"/>
</dbReference>
<dbReference type="SUPFAM" id="SSF53448">
    <property type="entry name" value="Nucleotide-diphospho-sugar transferases"/>
    <property type="match status" value="1"/>
</dbReference>
<dbReference type="InterPro" id="IPR029044">
    <property type="entry name" value="Nucleotide-diphossugar_trans"/>
</dbReference>
<dbReference type="PANTHER" id="PTHR22916">
    <property type="entry name" value="GLYCOSYLTRANSFERASE"/>
    <property type="match status" value="1"/>
</dbReference>
<name>A0A646HPZ0_9BACT</name>
<accession>A0A646HPZ0</accession>
<dbReference type="CDD" id="cd00761">
    <property type="entry name" value="Glyco_tranf_GTA_type"/>
    <property type="match status" value="1"/>
</dbReference>
<comment type="caution">
    <text evidence="1">The sequence shown here is derived from an EMBL/GenBank/DDBJ whole genome shotgun (WGS) entry which is preliminary data.</text>
</comment>
<proteinExistence type="predicted"/>
<dbReference type="EMBL" id="VZBQ01000052">
    <property type="protein sequence ID" value="MQN89205.1"/>
    <property type="molecule type" value="Genomic_DNA"/>
</dbReference>
<sequence>MNPDISVIIPTYTPKEYLWECLDCLEQQTLNKDSYEVLIVLNGTKEPYFSLIKERIKNYSYSIELLYSNVNGVSRARNIGIEKAQGKYVSFIDDDDFISPCYLQALLKDVTPEGITEANVIAFNDSSKAETYHYLSTAYKSYKPEERHHIVKNRSFLSSSCCKLIPRSIIGSHRFKENITHGEDSFFMFQLSCKIKTVNIAASDAIYYVRVRNTSASRNAKMRRKKKKMELRLLVLYTRTFISHPLAYNGILYLTRIAATLKKLLTE</sequence>
<dbReference type="Gene3D" id="3.90.550.10">
    <property type="entry name" value="Spore Coat Polysaccharide Biosynthesis Protein SpsA, Chain A"/>
    <property type="match status" value="1"/>
</dbReference>
<dbReference type="PANTHER" id="PTHR22916:SF3">
    <property type="entry name" value="UDP-GLCNAC:BETAGAL BETA-1,3-N-ACETYLGLUCOSAMINYLTRANSFERASE-LIKE PROTEIN 1"/>
    <property type="match status" value="1"/>
</dbReference>
<dbReference type="Pfam" id="PF00535">
    <property type="entry name" value="Glycos_transf_2"/>
    <property type="match status" value="1"/>
</dbReference>
<reference evidence="2" key="1">
    <citation type="submission" date="2019-09" db="EMBL/GenBank/DDBJ databases">
        <title>Distinct polysaccharide growth profiles of human intestinal Prevotella copri isolates.</title>
        <authorList>
            <person name="Fehlner-Peach H."/>
            <person name="Magnabosco C."/>
            <person name="Raghavan V."/>
            <person name="Scher J.U."/>
            <person name="Tett A."/>
            <person name="Cox L.M."/>
            <person name="Gottsegen C."/>
            <person name="Watters A."/>
            <person name="Wiltshire- Gordon J.D."/>
            <person name="Segata N."/>
            <person name="Bonneau R."/>
            <person name="Littman D.R."/>
        </authorList>
    </citation>
    <scope>NUCLEOTIDE SEQUENCE [LARGE SCALE GENOMIC DNA]</scope>
    <source>
        <strain evidence="2">iP54</strain>
    </source>
</reference>
<gene>
    <name evidence="1" type="ORF">F7D59_04855</name>
</gene>
<organism evidence="1 2">
    <name type="scientific">Segatella copri</name>
    <dbReference type="NCBI Taxonomy" id="165179"/>
    <lineage>
        <taxon>Bacteria</taxon>
        <taxon>Pseudomonadati</taxon>
        <taxon>Bacteroidota</taxon>
        <taxon>Bacteroidia</taxon>
        <taxon>Bacteroidales</taxon>
        <taxon>Prevotellaceae</taxon>
        <taxon>Segatella</taxon>
    </lineage>
</organism>